<keyword evidence="1" id="KW-0430">Lectin</keyword>
<dbReference type="Proteomes" id="UP000008021">
    <property type="component" value="Chromosome 3"/>
</dbReference>
<dbReference type="STRING" id="40149.A0A0E0D1T1"/>
<dbReference type="Gramene" id="OMERI03G18720.1">
    <property type="protein sequence ID" value="OMERI03G18720.1"/>
    <property type="gene ID" value="OMERI03G18720"/>
</dbReference>
<evidence type="ECO:0000313" key="3">
    <source>
        <dbReference type="EnsemblPlants" id="OMERI03G18720.1"/>
    </source>
</evidence>
<dbReference type="Pfam" id="PF01419">
    <property type="entry name" value="Jacalin"/>
    <property type="match status" value="1"/>
</dbReference>
<accession>A0A0E0D1T1</accession>
<dbReference type="SMART" id="SM00915">
    <property type="entry name" value="Jacalin"/>
    <property type="match status" value="1"/>
</dbReference>
<organism evidence="3">
    <name type="scientific">Oryza meridionalis</name>
    <dbReference type="NCBI Taxonomy" id="40149"/>
    <lineage>
        <taxon>Eukaryota</taxon>
        <taxon>Viridiplantae</taxon>
        <taxon>Streptophyta</taxon>
        <taxon>Embryophyta</taxon>
        <taxon>Tracheophyta</taxon>
        <taxon>Spermatophyta</taxon>
        <taxon>Magnoliopsida</taxon>
        <taxon>Liliopsida</taxon>
        <taxon>Poales</taxon>
        <taxon>Poaceae</taxon>
        <taxon>BOP clade</taxon>
        <taxon>Oryzoideae</taxon>
        <taxon>Oryzeae</taxon>
        <taxon>Oryzinae</taxon>
        <taxon>Oryza</taxon>
    </lineage>
</organism>
<evidence type="ECO:0000313" key="4">
    <source>
        <dbReference type="Proteomes" id="UP000008021"/>
    </source>
</evidence>
<dbReference type="SUPFAM" id="SSF51101">
    <property type="entry name" value="Mannose-binding lectins"/>
    <property type="match status" value="1"/>
</dbReference>
<dbReference type="GO" id="GO:0030246">
    <property type="term" value="F:carbohydrate binding"/>
    <property type="evidence" value="ECO:0007669"/>
    <property type="project" value="UniProtKB-KW"/>
</dbReference>
<dbReference type="PROSITE" id="PS51752">
    <property type="entry name" value="JACALIN_LECTIN"/>
    <property type="match status" value="1"/>
</dbReference>
<dbReference type="Gene3D" id="2.100.10.30">
    <property type="entry name" value="Jacalin-like lectin domain"/>
    <property type="match status" value="1"/>
</dbReference>
<reference evidence="3" key="2">
    <citation type="submission" date="2018-05" db="EMBL/GenBank/DDBJ databases">
        <title>OmerRS3 (Oryza meridionalis Reference Sequence Version 3).</title>
        <authorList>
            <person name="Zhang J."/>
            <person name="Kudrna D."/>
            <person name="Lee S."/>
            <person name="Talag J."/>
            <person name="Welchert J."/>
            <person name="Wing R.A."/>
        </authorList>
    </citation>
    <scope>NUCLEOTIDE SEQUENCE [LARGE SCALE GENOMIC DNA]</scope>
    <source>
        <strain evidence="3">cv. OR44</strain>
    </source>
</reference>
<dbReference type="PANTHER" id="PTHR46506">
    <property type="entry name" value="OS05G0143600 PROTEIN"/>
    <property type="match status" value="1"/>
</dbReference>
<feature type="domain" description="Jacalin-type lectin" evidence="2">
    <location>
        <begin position="5"/>
        <end position="164"/>
    </location>
</feature>
<dbReference type="EnsemblPlants" id="OMERI03G18720.1">
    <property type="protein sequence ID" value="OMERI03G18720.1"/>
    <property type="gene ID" value="OMERI03G18720"/>
</dbReference>
<reference evidence="3" key="1">
    <citation type="submission" date="2015-04" db="UniProtKB">
        <authorList>
            <consortium name="EnsemblPlants"/>
        </authorList>
    </citation>
    <scope>IDENTIFICATION</scope>
</reference>
<dbReference type="InterPro" id="IPR033734">
    <property type="entry name" value="Jacalin-like_lectin_dom_plant"/>
</dbReference>
<proteinExistence type="predicted"/>
<sequence length="165" mass="17773">MAGSLVKLGAWGGDHGGKEYDVTVAPQRLEGFWLRYGKVIDCISFSYLDKDKNLHTVGPWGGEGGVSEETYISKYSNLNSINVSQITFEPSEYVKEVHGSVGPIGDYTHVVTSLKLVTNQRTIGPFGNGAGTPFAVPVLNNGSVVGFFARAGPYLESIGIYVHPF</sequence>
<evidence type="ECO:0000259" key="2">
    <source>
        <dbReference type="PROSITE" id="PS51752"/>
    </source>
</evidence>
<dbReference type="CDD" id="cd09612">
    <property type="entry name" value="Jacalin"/>
    <property type="match status" value="1"/>
</dbReference>
<dbReference type="AlphaFoldDB" id="A0A0E0D1T1"/>
<dbReference type="InterPro" id="IPR036404">
    <property type="entry name" value="Jacalin-like_lectin_dom_sf"/>
</dbReference>
<evidence type="ECO:0000256" key="1">
    <source>
        <dbReference type="ARBA" id="ARBA00022734"/>
    </source>
</evidence>
<dbReference type="HOGENOM" id="CLU_078923_4_0_1"/>
<protein>
    <recommendedName>
        <fullName evidence="2">Jacalin-type lectin domain-containing protein</fullName>
    </recommendedName>
</protein>
<dbReference type="InterPro" id="IPR001229">
    <property type="entry name" value="Jacalin-like_lectin_dom"/>
</dbReference>
<keyword evidence="4" id="KW-1185">Reference proteome</keyword>
<name>A0A0E0D1T1_9ORYZ</name>